<evidence type="ECO:0000256" key="6">
    <source>
        <dbReference type="SAM" id="MobiDB-lite"/>
    </source>
</evidence>
<sequence>MTTTNNDDDDGLESVLGDDDEFQEAALFVQNNLQLFSRDDLLYLYARFKQFTVGDTNIPRPGYFSFEAKTKWDAWNSLKSMIKSQASKEYIQRVTDIKENNDVENQKSAKTGPSVSRLLVQNDAQMPNDDEKTIYEFCQDGNEQCVEQMLKKNFDVNKPDDTQLTLLHWAADRGNESMIHLLVKYGADLNVRDEDGQTPLFYAAHSSNIPCMKLLLALGADPSIPDNDGELPSSVAQTDEERAVWDERK</sequence>
<feature type="repeat" description="ANK" evidence="5">
    <location>
        <begin position="195"/>
        <end position="227"/>
    </location>
</feature>
<reference evidence="8" key="1">
    <citation type="submission" date="2021-02" db="EMBL/GenBank/DDBJ databases">
        <authorList>
            <person name="Nowell W R."/>
        </authorList>
    </citation>
    <scope>NUCLEOTIDE SEQUENCE</scope>
</reference>
<dbReference type="SUPFAM" id="SSF48403">
    <property type="entry name" value="Ankyrin repeat"/>
    <property type="match status" value="1"/>
</dbReference>
<dbReference type="Proteomes" id="UP000663832">
    <property type="component" value="Unassembled WGS sequence"/>
</dbReference>
<dbReference type="InterPro" id="IPR000582">
    <property type="entry name" value="Acyl-CoA-binding_protein"/>
</dbReference>
<dbReference type="OrthoDB" id="346910at2759"/>
<dbReference type="Pfam" id="PF12796">
    <property type="entry name" value="Ank_2"/>
    <property type="match status" value="1"/>
</dbReference>
<dbReference type="Gene3D" id="1.25.40.20">
    <property type="entry name" value="Ankyrin repeat-containing domain"/>
    <property type="match status" value="1"/>
</dbReference>
<evidence type="ECO:0000256" key="5">
    <source>
        <dbReference type="PROSITE-ProRule" id="PRU00023"/>
    </source>
</evidence>
<feature type="domain" description="ACB" evidence="7">
    <location>
        <begin position="18"/>
        <end position="103"/>
    </location>
</feature>
<feature type="compositionally biased region" description="Basic and acidic residues" evidence="6">
    <location>
        <begin position="239"/>
        <end position="249"/>
    </location>
</feature>
<accession>A0A814IHQ6</accession>
<dbReference type="AlphaFoldDB" id="A0A814IHQ6"/>
<dbReference type="PROSITE" id="PS50088">
    <property type="entry name" value="ANK_REPEAT"/>
    <property type="match status" value="2"/>
</dbReference>
<evidence type="ECO:0000256" key="1">
    <source>
        <dbReference type="ARBA" id="ARBA00018419"/>
    </source>
</evidence>
<dbReference type="PANTHER" id="PTHR24119:SF0">
    <property type="entry name" value="ACYL-COA-BINDING DOMAIN-CONTAINING PROTEIN 6"/>
    <property type="match status" value="1"/>
</dbReference>
<dbReference type="InterPro" id="IPR014352">
    <property type="entry name" value="FERM/acyl-CoA-bd_prot_sf"/>
</dbReference>
<dbReference type="SMART" id="SM00248">
    <property type="entry name" value="ANK"/>
    <property type="match status" value="3"/>
</dbReference>
<evidence type="ECO:0000259" key="7">
    <source>
        <dbReference type="PROSITE" id="PS51228"/>
    </source>
</evidence>
<evidence type="ECO:0000313" key="9">
    <source>
        <dbReference type="Proteomes" id="UP000663832"/>
    </source>
</evidence>
<dbReference type="Gene3D" id="1.20.80.10">
    <property type="match status" value="1"/>
</dbReference>
<keyword evidence="3 5" id="KW-0040">ANK repeat</keyword>
<dbReference type="EMBL" id="CAJNOM010000089">
    <property type="protein sequence ID" value="CAF1023553.1"/>
    <property type="molecule type" value="Genomic_DNA"/>
</dbReference>
<dbReference type="SUPFAM" id="SSF47027">
    <property type="entry name" value="Acyl-CoA binding protein"/>
    <property type="match status" value="1"/>
</dbReference>
<dbReference type="PROSITE" id="PS51228">
    <property type="entry name" value="ACB_2"/>
    <property type="match status" value="1"/>
</dbReference>
<keyword evidence="2" id="KW-0677">Repeat</keyword>
<dbReference type="InterPro" id="IPR036770">
    <property type="entry name" value="Ankyrin_rpt-contain_sf"/>
</dbReference>
<evidence type="ECO:0000256" key="4">
    <source>
        <dbReference type="ARBA" id="ARBA00023121"/>
    </source>
</evidence>
<proteinExistence type="predicted"/>
<dbReference type="PANTHER" id="PTHR24119">
    <property type="entry name" value="ACYL-COA-BINDING DOMAIN-CONTAINING PROTEIN 6"/>
    <property type="match status" value="1"/>
</dbReference>
<evidence type="ECO:0000256" key="3">
    <source>
        <dbReference type="ARBA" id="ARBA00023043"/>
    </source>
</evidence>
<name>A0A814IHQ6_9BILA</name>
<dbReference type="GO" id="GO:0000062">
    <property type="term" value="F:fatty-acyl-CoA binding"/>
    <property type="evidence" value="ECO:0007669"/>
    <property type="project" value="InterPro"/>
</dbReference>
<feature type="region of interest" description="Disordered" evidence="6">
    <location>
        <begin position="225"/>
        <end position="249"/>
    </location>
</feature>
<protein>
    <recommendedName>
        <fullName evidence="1">Acyl-CoA-binding domain-containing protein 6</fullName>
    </recommendedName>
</protein>
<keyword evidence="9" id="KW-1185">Reference proteome</keyword>
<gene>
    <name evidence="8" type="ORF">QVE165_LOCUS16140</name>
</gene>
<dbReference type="PRINTS" id="PR00689">
    <property type="entry name" value="ACOABINDINGP"/>
</dbReference>
<evidence type="ECO:0000313" key="8">
    <source>
        <dbReference type="EMBL" id="CAF1023553.1"/>
    </source>
</evidence>
<comment type="caution">
    <text evidence="8">The sequence shown here is derived from an EMBL/GenBank/DDBJ whole genome shotgun (WGS) entry which is preliminary data.</text>
</comment>
<feature type="repeat" description="ANK" evidence="5">
    <location>
        <begin position="162"/>
        <end position="194"/>
    </location>
</feature>
<organism evidence="8 9">
    <name type="scientific">Adineta steineri</name>
    <dbReference type="NCBI Taxonomy" id="433720"/>
    <lineage>
        <taxon>Eukaryota</taxon>
        <taxon>Metazoa</taxon>
        <taxon>Spiralia</taxon>
        <taxon>Gnathifera</taxon>
        <taxon>Rotifera</taxon>
        <taxon>Eurotatoria</taxon>
        <taxon>Bdelloidea</taxon>
        <taxon>Adinetida</taxon>
        <taxon>Adinetidae</taxon>
        <taxon>Adineta</taxon>
    </lineage>
</organism>
<dbReference type="PROSITE" id="PS50297">
    <property type="entry name" value="ANK_REP_REGION"/>
    <property type="match status" value="2"/>
</dbReference>
<dbReference type="InterPro" id="IPR002110">
    <property type="entry name" value="Ankyrin_rpt"/>
</dbReference>
<dbReference type="Pfam" id="PF00887">
    <property type="entry name" value="ACBP"/>
    <property type="match status" value="1"/>
</dbReference>
<keyword evidence="4" id="KW-0446">Lipid-binding</keyword>
<dbReference type="InterPro" id="IPR035984">
    <property type="entry name" value="Acyl-CoA-binding_sf"/>
</dbReference>
<evidence type="ECO:0000256" key="2">
    <source>
        <dbReference type="ARBA" id="ARBA00022737"/>
    </source>
</evidence>